<dbReference type="PANTHER" id="PTHR42655">
    <property type="entry name" value="GLYCOGEN PHOSPHORYLASE"/>
    <property type="match status" value="1"/>
</dbReference>
<comment type="cofactor">
    <cofactor evidence="2">
        <name>pyridoxal 5'-phosphate</name>
        <dbReference type="ChEBI" id="CHEBI:597326"/>
    </cofactor>
</comment>
<evidence type="ECO:0000256" key="4">
    <source>
        <dbReference type="ARBA" id="ARBA00012591"/>
    </source>
</evidence>
<dbReference type="EMBL" id="JBGUBD010000005">
    <property type="protein sequence ID" value="MFA9478398.1"/>
    <property type="molecule type" value="Genomic_DNA"/>
</dbReference>
<sequence>MLSPDLARIRSFEVVPSLPEPLKPLLDIAYNLWWSWHPEAVELFIRLDRNLWHETHHNPVKLLGMVPQQTLDTFSRDEGYISSLARVQENLQRHMTRTPWLQSTEHRDAKDFTIAYFCAEFGLTECLQVYSGGLGCLAGDHLKSAAELGLPFVAVGLLYRNGYFQQYLNADGWQQEYYPELDLANLPLRPVSDSKGNQVKVTVDLPGRVVHIGLWLVKVGRIPLYLLDTNLPENEEDDRGITSQLYGGDMETRIKQEIVLGIGGVRALEAINIRPDVCHMNEGHSAFLALERVRRLIEEHDLSFDEARQAGAASNVFTTHTPVPAGIDRFPPDMVDRYFRSYVPGLRLDMEGLFALGRENVFNKHEFFSMAVLAIRTSSWANGVSKLHGKISRHMWQGIWPQVPESEIPIKHVTNGVHARSWLSSELMYLLDRYLGARWQNNPADQSVWKAVMEMPEEELWRLHERRRQKLVIWARRRLRKQFEARNINPDHIAAAADALDPMALTIGFARRFATYKRGNLFLRDPDRLMRLLSDADRPVQFIFAGKAHPADGGGKELIRQIVKFARESDAGHKIVFLENYDINVARYLVQGCDLWLNTPRRGMEASGTSGMKAAMNGVLNCSIMDGWWDEAAEPDLGWSIGRGEEYSNPAAADDLESRAFYDLLEQEIVPLFYNRDSQGIPRQWVTRMKKCIASLAPGFNTNRMVQEYAEKLYLPALRRGRDLTADKLKKSVELAHQKVRLRGAWGKLRVDMVQAKTEQAMGVRDALPVTATVYLGELQPDEVKVQAYTGPLDTAGRIVGGKPVTLKHDKSLGKGKHRFTGEINAINSGRYGFAIRIVPGDEIFDITPEPGLIHWEGVKSKPAAAEAVVAEAEQAAT</sequence>
<reference evidence="12 13" key="1">
    <citation type="submission" date="2024-08" db="EMBL/GenBank/DDBJ databases">
        <title>Whole-genome sequencing of halo(alkali)philic microorganisms from hypersaline lakes.</title>
        <authorList>
            <person name="Sorokin D.Y."/>
            <person name="Merkel A.Y."/>
            <person name="Messina E."/>
            <person name="Yakimov M."/>
        </authorList>
    </citation>
    <scope>NUCLEOTIDE SEQUENCE [LARGE SCALE GENOMIC DNA]</scope>
    <source>
        <strain evidence="12 13">AB-hyl4</strain>
    </source>
</reference>
<comment type="function">
    <text evidence="10">Phosphorylase is an important allosteric enzyme in carbohydrate metabolism. Enzymes from different sources differ in their regulatory mechanisms and in their natural substrates. However, all known phosphorylases share catalytic and structural properties.</text>
</comment>
<evidence type="ECO:0000256" key="1">
    <source>
        <dbReference type="ARBA" id="ARBA00001275"/>
    </source>
</evidence>
<comment type="caution">
    <text evidence="12">The sequence shown here is derived from an EMBL/GenBank/DDBJ whole genome shotgun (WGS) entry which is preliminary data.</text>
</comment>
<feature type="domain" description="DUF3417" evidence="11">
    <location>
        <begin position="18"/>
        <end position="127"/>
    </location>
</feature>
<dbReference type="PIRSF" id="PIRSF000460">
    <property type="entry name" value="Pprylas_GlgP"/>
    <property type="match status" value="1"/>
</dbReference>
<keyword evidence="13" id="KW-1185">Reference proteome</keyword>
<dbReference type="PROSITE" id="PS00102">
    <property type="entry name" value="PHOSPHORYLASE"/>
    <property type="match status" value="1"/>
</dbReference>
<dbReference type="Proteomes" id="UP001575105">
    <property type="component" value="Unassembled WGS sequence"/>
</dbReference>
<dbReference type="SUPFAM" id="SSF53756">
    <property type="entry name" value="UDP-Glycosyltransferase/glycogen phosphorylase"/>
    <property type="match status" value="1"/>
</dbReference>
<keyword evidence="6" id="KW-0328">Glycosyltransferase</keyword>
<dbReference type="RefSeq" id="WP_425345326.1">
    <property type="nucleotide sequence ID" value="NZ_JBGUBD010000005.1"/>
</dbReference>
<comment type="similarity">
    <text evidence="3">Belongs to the glycogen phosphorylase family.</text>
</comment>
<evidence type="ECO:0000256" key="6">
    <source>
        <dbReference type="ARBA" id="ARBA00022676"/>
    </source>
</evidence>
<dbReference type="InterPro" id="IPR035090">
    <property type="entry name" value="Pyridoxal_P_attach_site"/>
</dbReference>
<keyword evidence="7" id="KW-0808">Transferase</keyword>
<accession>A0ABV4U626</accession>
<gene>
    <name evidence="12" type="primary">glgP</name>
    <name evidence="12" type="ORF">ACERK3_08825</name>
</gene>
<evidence type="ECO:0000256" key="7">
    <source>
        <dbReference type="ARBA" id="ARBA00022679"/>
    </source>
</evidence>
<dbReference type="NCBIfam" id="TIGR02094">
    <property type="entry name" value="more_P_ylases"/>
    <property type="match status" value="1"/>
</dbReference>
<dbReference type="Pfam" id="PF11897">
    <property type="entry name" value="DUF3417"/>
    <property type="match status" value="1"/>
</dbReference>
<dbReference type="Pfam" id="PF00343">
    <property type="entry name" value="Phosphorylase"/>
    <property type="match status" value="1"/>
</dbReference>
<evidence type="ECO:0000256" key="3">
    <source>
        <dbReference type="ARBA" id="ARBA00006047"/>
    </source>
</evidence>
<comment type="catalytic activity">
    <reaction evidence="1">
        <text>[(1-&gt;4)-alpha-D-glucosyl](n) + phosphate = [(1-&gt;4)-alpha-D-glucosyl](n-1) + alpha-D-glucose 1-phosphate</text>
        <dbReference type="Rhea" id="RHEA:41732"/>
        <dbReference type="Rhea" id="RHEA-COMP:9584"/>
        <dbReference type="Rhea" id="RHEA-COMP:9586"/>
        <dbReference type="ChEBI" id="CHEBI:15444"/>
        <dbReference type="ChEBI" id="CHEBI:43474"/>
        <dbReference type="ChEBI" id="CHEBI:58601"/>
        <dbReference type="EC" id="2.4.1.1"/>
    </reaction>
</comment>
<evidence type="ECO:0000259" key="11">
    <source>
        <dbReference type="Pfam" id="PF11897"/>
    </source>
</evidence>
<keyword evidence="9" id="KW-0119">Carbohydrate metabolism</keyword>
<dbReference type="InterPro" id="IPR011834">
    <property type="entry name" value="Agluc_phsphrylas"/>
</dbReference>
<evidence type="ECO:0000313" key="13">
    <source>
        <dbReference type="Proteomes" id="UP001575105"/>
    </source>
</evidence>
<keyword evidence="5" id="KW-0021">Allosteric enzyme</keyword>
<dbReference type="Gene3D" id="3.40.50.2000">
    <property type="entry name" value="Glycogen Phosphorylase B"/>
    <property type="match status" value="3"/>
</dbReference>
<evidence type="ECO:0000256" key="2">
    <source>
        <dbReference type="ARBA" id="ARBA00001933"/>
    </source>
</evidence>
<dbReference type="PANTHER" id="PTHR42655:SF1">
    <property type="entry name" value="GLYCOGEN PHOSPHORYLASE"/>
    <property type="match status" value="1"/>
</dbReference>
<evidence type="ECO:0000256" key="10">
    <source>
        <dbReference type="ARBA" id="ARBA00025174"/>
    </source>
</evidence>
<evidence type="ECO:0000256" key="5">
    <source>
        <dbReference type="ARBA" id="ARBA00022533"/>
    </source>
</evidence>
<dbReference type="InterPro" id="IPR052182">
    <property type="entry name" value="Glycogen/Maltodextrin_Phosph"/>
</dbReference>
<keyword evidence="8" id="KW-0663">Pyridoxal phosphate</keyword>
<dbReference type="InterPro" id="IPR024517">
    <property type="entry name" value="Glycogen_phosphorylase_DUF3417"/>
</dbReference>
<dbReference type="InterPro" id="IPR000811">
    <property type="entry name" value="Glyco_trans_35"/>
</dbReference>
<organism evidence="12 13">
    <name type="scientific">Natronomicrosphaera hydrolytica</name>
    <dbReference type="NCBI Taxonomy" id="3242702"/>
    <lineage>
        <taxon>Bacteria</taxon>
        <taxon>Pseudomonadati</taxon>
        <taxon>Planctomycetota</taxon>
        <taxon>Phycisphaerae</taxon>
        <taxon>Phycisphaerales</taxon>
        <taxon>Phycisphaeraceae</taxon>
        <taxon>Natronomicrosphaera</taxon>
    </lineage>
</organism>
<dbReference type="EC" id="2.4.1.1" evidence="4"/>
<name>A0ABV4U626_9BACT</name>
<evidence type="ECO:0000256" key="9">
    <source>
        <dbReference type="ARBA" id="ARBA00023277"/>
    </source>
</evidence>
<evidence type="ECO:0000313" key="12">
    <source>
        <dbReference type="EMBL" id="MFA9478398.1"/>
    </source>
</evidence>
<evidence type="ECO:0000256" key="8">
    <source>
        <dbReference type="ARBA" id="ARBA00022898"/>
    </source>
</evidence>
<proteinExistence type="inferred from homology"/>
<protein>
    <recommendedName>
        <fullName evidence="4">glycogen phosphorylase</fullName>
        <ecNumber evidence="4">2.4.1.1</ecNumber>
    </recommendedName>
</protein>